<name>M2Q7S0_9PSEU</name>
<evidence type="ECO:0000313" key="5">
    <source>
        <dbReference type="Proteomes" id="UP000188551"/>
    </source>
</evidence>
<feature type="region of interest" description="Disordered" evidence="1">
    <location>
        <begin position="306"/>
        <end position="366"/>
    </location>
</feature>
<feature type="region of interest" description="Disordered" evidence="1">
    <location>
        <begin position="1"/>
        <end position="27"/>
    </location>
</feature>
<dbReference type="Proteomes" id="UP000188551">
    <property type="component" value="Unassembled WGS sequence"/>
</dbReference>
<dbReference type="AlphaFoldDB" id="M2Q7S0"/>
<dbReference type="Proteomes" id="UP000014137">
    <property type="component" value="Unassembled WGS sequence"/>
</dbReference>
<gene>
    <name evidence="3" type="ORF">B0293_18295</name>
    <name evidence="2" type="ORF">C791_1467</name>
</gene>
<evidence type="ECO:0000256" key="1">
    <source>
        <dbReference type="SAM" id="MobiDB-lite"/>
    </source>
</evidence>
<dbReference type="EMBL" id="MUXN01000013">
    <property type="protein sequence ID" value="OOC05388.1"/>
    <property type="molecule type" value="Genomic_DNA"/>
</dbReference>
<keyword evidence="5" id="KW-1185">Reference proteome</keyword>
<proteinExistence type="predicted"/>
<evidence type="ECO:0008006" key="6">
    <source>
        <dbReference type="Google" id="ProtNLM"/>
    </source>
</evidence>
<dbReference type="RefSeq" id="WP_005154383.1">
    <property type="nucleotide sequence ID" value="NZ_ANMG01000019.1"/>
</dbReference>
<reference evidence="3 5" key="2">
    <citation type="submission" date="2017-02" db="EMBL/GenBank/DDBJ databases">
        <title>Amycolatopsis azurea DSM 43854 draft genome.</title>
        <authorList>
            <person name="Mayilraj S."/>
        </authorList>
    </citation>
    <scope>NUCLEOTIDE SEQUENCE [LARGE SCALE GENOMIC DNA]</scope>
    <source>
        <strain evidence="3 5">DSM 43854</strain>
    </source>
</reference>
<feature type="compositionally biased region" description="Basic and acidic residues" evidence="1">
    <location>
        <begin position="322"/>
        <end position="333"/>
    </location>
</feature>
<organism evidence="2 4">
    <name type="scientific">Amycolatopsis azurea DSM 43854</name>
    <dbReference type="NCBI Taxonomy" id="1238180"/>
    <lineage>
        <taxon>Bacteria</taxon>
        <taxon>Bacillati</taxon>
        <taxon>Actinomycetota</taxon>
        <taxon>Actinomycetes</taxon>
        <taxon>Pseudonocardiales</taxon>
        <taxon>Pseudonocardiaceae</taxon>
        <taxon>Amycolatopsis</taxon>
    </lineage>
</organism>
<dbReference type="PATRIC" id="fig|1238180.3.peg.2207"/>
<protein>
    <recommendedName>
        <fullName evidence="6">Rhs protein</fullName>
    </recommendedName>
</protein>
<accession>M2Q7S0</accession>
<sequence>MADGGGGNKVLDEAKKETDSEKRPVDSALEGAGAIQDYYGGIEKLTQGDWTEGLLSLGSAGFDTASMIASGGNPLETLMSWGFGWVIEHVDFLKEPLDWLTGNQDALDLEVQKWTTISKKVQETAEQLTAEVKKNTGDWTGAVADRYLEYVQEQLHSYRALSDAARDAGAVVEVCKVILDVVRTLIRDLITDTLAKIVFILMRYPPPAYPAALAAEGIPFAIGQSEKSLTHVSKLQRCFLRAKELLEAVGLALLDLAKKWAKDGGKYVADVVSHVGGVAMHAGLDTLGGLGKAAVKEVTKGVLDYGASTENSESANDEEEDREKTTIDPKKSEVVGQGAAPASSGVRQGEDPIFEQRGGQRISGSL</sequence>
<reference evidence="2 4" key="1">
    <citation type="submission" date="2012-10" db="EMBL/GenBank/DDBJ databases">
        <title>Genome assembly of Amycolatopsis azurea DSM 43854.</title>
        <authorList>
            <person name="Khatri I."/>
            <person name="Kaur I."/>
            <person name="Subramanian S."/>
            <person name="Mayilraj S."/>
        </authorList>
    </citation>
    <scope>NUCLEOTIDE SEQUENCE [LARGE SCALE GENOMIC DNA]</scope>
    <source>
        <strain evidence="2 4">DSM 43854</strain>
    </source>
</reference>
<comment type="caution">
    <text evidence="2">The sequence shown here is derived from an EMBL/GenBank/DDBJ whole genome shotgun (WGS) entry which is preliminary data.</text>
</comment>
<dbReference type="EMBL" id="ANMG01000019">
    <property type="protein sequence ID" value="EMD28015.1"/>
    <property type="molecule type" value="Genomic_DNA"/>
</dbReference>
<evidence type="ECO:0000313" key="3">
    <source>
        <dbReference type="EMBL" id="OOC05388.1"/>
    </source>
</evidence>
<evidence type="ECO:0000313" key="2">
    <source>
        <dbReference type="EMBL" id="EMD28015.1"/>
    </source>
</evidence>
<dbReference type="OrthoDB" id="4763957at2"/>
<feature type="compositionally biased region" description="Basic and acidic residues" evidence="1">
    <location>
        <begin position="10"/>
        <end position="25"/>
    </location>
</feature>
<evidence type="ECO:0000313" key="4">
    <source>
        <dbReference type="Proteomes" id="UP000014137"/>
    </source>
</evidence>